<feature type="region of interest" description="Disordered" evidence="1">
    <location>
        <begin position="1"/>
        <end position="63"/>
    </location>
</feature>
<feature type="region of interest" description="Disordered" evidence="1">
    <location>
        <begin position="997"/>
        <end position="1028"/>
    </location>
</feature>
<feature type="compositionally biased region" description="Basic and acidic residues" evidence="1">
    <location>
        <begin position="897"/>
        <end position="915"/>
    </location>
</feature>
<feature type="compositionally biased region" description="Basic residues" evidence="1">
    <location>
        <begin position="209"/>
        <end position="221"/>
    </location>
</feature>
<proteinExistence type="predicted"/>
<keyword evidence="3" id="KW-1185">Reference proteome</keyword>
<name>A0A8H5F831_9AGAR</name>
<feature type="region of interest" description="Disordered" evidence="1">
    <location>
        <begin position="887"/>
        <end position="938"/>
    </location>
</feature>
<evidence type="ECO:0000256" key="1">
    <source>
        <dbReference type="SAM" id="MobiDB-lite"/>
    </source>
</evidence>
<feature type="compositionally biased region" description="Low complexity" evidence="1">
    <location>
        <begin position="316"/>
        <end position="342"/>
    </location>
</feature>
<feature type="compositionally biased region" description="Acidic residues" evidence="1">
    <location>
        <begin position="852"/>
        <end position="870"/>
    </location>
</feature>
<feature type="compositionally biased region" description="Low complexity" evidence="1">
    <location>
        <begin position="110"/>
        <end position="121"/>
    </location>
</feature>
<feature type="compositionally biased region" description="Low complexity" evidence="1">
    <location>
        <begin position="1086"/>
        <end position="1096"/>
    </location>
</feature>
<feature type="compositionally biased region" description="Low complexity" evidence="1">
    <location>
        <begin position="284"/>
        <end position="301"/>
    </location>
</feature>
<feature type="compositionally biased region" description="Gly residues" evidence="1">
    <location>
        <begin position="83"/>
        <end position="109"/>
    </location>
</feature>
<feature type="compositionally biased region" description="Low complexity" evidence="1">
    <location>
        <begin position="157"/>
        <end position="180"/>
    </location>
</feature>
<feature type="region of interest" description="Disordered" evidence="1">
    <location>
        <begin position="601"/>
        <end position="710"/>
    </location>
</feature>
<protein>
    <submittedName>
        <fullName evidence="2">Uncharacterized protein</fullName>
    </submittedName>
</protein>
<feature type="compositionally biased region" description="Basic and acidic residues" evidence="1">
    <location>
        <begin position="923"/>
        <end position="934"/>
    </location>
</feature>
<evidence type="ECO:0000313" key="2">
    <source>
        <dbReference type="EMBL" id="KAF5326683.1"/>
    </source>
</evidence>
<feature type="region of interest" description="Disordered" evidence="1">
    <location>
        <begin position="284"/>
        <end position="429"/>
    </location>
</feature>
<feature type="compositionally biased region" description="Basic and acidic residues" evidence="1">
    <location>
        <begin position="50"/>
        <end position="60"/>
    </location>
</feature>
<feature type="region of interest" description="Disordered" evidence="1">
    <location>
        <begin position="83"/>
        <end position="127"/>
    </location>
</feature>
<feature type="region of interest" description="Disordered" evidence="1">
    <location>
        <begin position="454"/>
        <end position="484"/>
    </location>
</feature>
<accession>A0A8H5F831</accession>
<feature type="region of interest" description="Disordered" evidence="1">
    <location>
        <begin position="1068"/>
        <end position="1126"/>
    </location>
</feature>
<feature type="compositionally biased region" description="Acidic residues" evidence="1">
    <location>
        <begin position="801"/>
        <end position="829"/>
    </location>
</feature>
<feature type="compositionally biased region" description="Polar residues" evidence="1">
    <location>
        <begin position="237"/>
        <end position="253"/>
    </location>
</feature>
<dbReference type="Proteomes" id="UP000567179">
    <property type="component" value="Unassembled WGS sequence"/>
</dbReference>
<feature type="compositionally biased region" description="Basic and acidic residues" evidence="1">
    <location>
        <begin position="1112"/>
        <end position="1126"/>
    </location>
</feature>
<comment type="caution">
    <text evidence="2">The sequence shown here is derived from an EMBL/GenBank/DDBJ whole genome shotgun (WGS) entry which is preliminary data.</text>
</comment>
<gene>
    <name evidence="2" type="ORF">D9619_003961</name>
</gene>
<feature type="compositionally biased region" description="Polar residues" evidence="1">
    <location>
        <begin position="649"/>
        <end position="677"/>
    </location>
</feature>
<sequence>MTDRTGGPSSPHYPHRRRPESYAESDDELSAGEDTQPLRARQGDPGNPHADAEDARKGRQDLQLARSLRLRAEGVEKVVIGMLEGGPGGGGTGTGGAGGGGRPGVGRTGTGNSRTTSSGSSPNRLPNGVRLRLALGTIINDLFARQAPPPPYRHTHSAAAAAGSSPSTSRTSGSTPMSSADHMSGDADEDDELPRALWTLAPASAAFVKPRKPKRKPKKKGGQQQQGHGHGHTQGPSPSYSGQQPMPSMTSTPAYMDYSAQFPPPPPGVAAAQWHPNFQALQQFSHQQQQQYNGQSPQYQQYGGGQMNQPTPPGQQRPSSSSSSMSMHPRPSSSSSAMMTPPVAHYQTPPHSQSHHQQHQNQRLPSHPFSHTPHTPPTHTHTSTPQSNANSNPSSKQSKPKTALPAPSSRTTRLYSVGADPDTANSPPAFRCPRHLHTGCEICVEAKASVGAISAKGHGGPRDTRVTSPGGPPPSMGNGHTPSYTYAPGAGSSYAAMQGQGLNSWRASVVPGGLAPGGGGITGWQDGSGIGSGLLRPGVRGSALRRKTVVPEYGVASPSSGGGFGSTDGGEGRGAGNTKLSRLIPRFIRLSALVAAELGRESRGEEAGVGGGGSSAFASGAGAGPMSPGGGDKDGYTSPPPPNSRRSSDVNMTPRQQRQRTNTVGSASSVTPTRYSFQANNTQTQTHSHNHSASTSTLGSKDKDKDTSNANALRPTKEWYMLLAGLLTRAVLEGYLTGGWRGLRAVQCLLMVGLGVSAGDGADGAGQRMGKRRTHRELINLVEQEEGDDHEHEDGASGTDIDSDGGSNDDNDEEEEEEESGTDASDADPDANTHERLLGLGFRLPVAGRDDDAADNEDGDEEFAELDPDELPDLVEAVRILFPSLRRGMGDEGAAGKGKEREREGERARGGGGDEERIEDEDGKGRREGEKGEAEAEYEEEMLVRLRRFYAIPESTPDCATHMEDLAWQYPAEPVERAAVRFCEAIARWRGKPELETYKKKPAPNGAQRDGDAETGGMSIDSLVHSNPVSPTIGAAQVQQVEIEGISAVLGSSPPRKKRQPAIEDYFTGMKPRHGQSQSPEHSRLQQQYQGQQQQGNESPSWSRSGGGPNKRFRDPADDGGRAEKRISFGYRLGAACVRIYYD</sequence>
<dbReference type="OrthoDB" id="2534923at2759"/>
<dbReference type="AlphaFoldDB" id="A0A8H5F831"/>
<dbReference type="EMBL" id="JAACJJ010000014">
    <property type="protein sequence ID" value="KAF5326683.1"/>
    <property type="molecule type" value="Genomic_DNA"/>
</dbReference>
<feature type="compositionally biased region" description="Low complexity" evidence="1">
    <location>
        <begin position="678"/>
        <end position="697"/>
    </location>
</feature>
<feature type="region of interest" description="Disordered" evidence="1">
    <location>
        <begin position="554"/>
        <end position="578"/>
    </location>
</feature>
<feature type="compositionally biased region" description="Low complexity" evidence="1">
    <location>
        <begin position="365"/>
        <end position="402"/>
    </location>
</feature>
<feature type="region of interest" description="Disordered" evidence="1">
    <location>
        <begin position="783"/>
        <end position="870"/>
    </location>
</feature>
<feature type="compositionally biased region" description="Gly residues" evidence="1">
    <location>
        <begin position="560"/>
        <end position="575"/>
    </location>
</feature>
<feature type="region of interest" description="Disordered" evidence="1">
    <location>
        <begin position="146"/>
        <end position="272"/>
    </location>
</feature>
<evidence type="ECO:0000313" key="3">
    <source>
        <dbReference type="Proteomes" id="UP000567179"/>
    </source>
</evidence>
<organism evidence="2 3">
    <name type="scientific">Psilocybe cf. subviscida</name>
    <dbReference type="NCBI Taxonomy" id="2480587"/>
    <lineage>
        <taxon>Eukaryota</taxon>
        <taxon>Fungi</taxon>
        <taxon>Dikarya</taxon>
        <taxon>Basidiomycota</taxon>
        <taxon>Agaricomycotina</taxon>
        <taxon>Agaricomycetes</taxon>
        <taxon>Agaricomycetidae</taxon>
        <taxon>Agaricales</taxon>
        <taxon>Agaricineae</taxon>
        <taxon>Strophariaceae</taxon>
        <taxon>Psilocybe</taxon>
    </lineage>
</organism>
<reference evidence="2 3" key="1">
    <citation type="journal article" date="2020" name="ISME J.">
        <title>Uncovering the hidden diversity of litter-decomposition mechanisms in mushroom-forming fungi.</title>
        <authorList>
            <person name="Floudas D."/>
            <person name="Bentzer J."/>
            <person name="Ahren D."/>
            <person name="Johansson T."/>
            <person name="Persson P."/>
            <person name="Tunlid A."/>
        </authorList>
    </citation>
    <scope>NUCLEOTIDE SEQUENCE [LARGE SCALE GENOMIC DNA]</scope>
    <source>
        <strain evidence="2 3">CBS 101986</strain>
    </source>
</reference>
<feature type="compositionally biased region" description="Gly residues" evidence="1">
    <location>
        <begin position="621"/>
        <end position="630"/>
    </location>
</feature>